<keyword evidence="3" id="KW-1185">Reference proteome</keyword>
<evidence type="ECO:0000313" key="2">
    <source>
        <dbReference type="EMBL" id="MDF4024119.1"/>
    </source>
</evidence>
<accession>A0ABT6B839</accession>
<reference evidence="2 3" key="1">
    <citation type="journal article" date="2024" name="Curr. Microbiol.">
        <title>Luteibacter sahnii sp. nov., A Novel Yellow-Colored Xanthomonadin Pigment Producing Probiotic Bacterium from Healthy Rice Seed Microbiome.</title>
        <authorList>
            <person name="Jaiswal G."/>
            <person name="Rana R."/>
            <person name="Nayak P.K."/>
            <person name="Chouhan R."/>
            <person name="Gandhi S.G."/>
            <person name="Patel H.K."/>
            <person name="Patil P.B."/>
        </authorList>
    </citation>
    <scope>NUCLEOTIDE SEQUENCE [LARGE SCALE GENOMIC DNA]</scope>
    <source>
        <strain evidence="2 3">PPL201</strain>
    </source>
</reference>
<protein>
    <submittedName>
        <fullName evidence="2">Glycoside hydrolase family 19 protein</fullName>
    </submittedName>
</protein>
<evidence type="ECO:0000259" key="1">
    <source>
        <dbReference type="Pfam" id="PF00182"/>
    </source>
</evidence>
<dbReference type="GO" id="GO:0016787">
    <property type="term" value="F:hydrolase activity"/>
    <property type="evidence" value="ECO:0007669"/>
    <property type="project" value="UniProtKB-KW"/>
</dbReference>
<gene>
    <name evidence="2" type="ORF">P3W24_03930</name>
</gene>
<evidence type="ECO:0000313" key="3">
    <source>
        <dbReference type="Proteomes" id="UP001528850"/>
    </source>
</evidence>
<feature type="domain" description="Glycoside hydrolase family 19 catalytic" evidence="1">
    <location>
        <begin position="115"/>
        <end position="170"/>
    </location>
</feature>
<organism evidence="2 3">
    <name type="scientific">Luteibacter sahnii</name>
    <dbReference type="NCBI Taxonomy" id="3021977"/>
    <lineage>
        <taxon>Bacteria</taxon>
        <taxon>Pseudomonadati</taxon>
        <taxon>Pseudomonadota</taxon>
        <taxon>Gammaproteobacteria</taxon>
        <taxon>Lysobacterales</taxon>
        <taxon>Rhodanobacteraceae</taxon>
        <taxon>Luteibacter</taxon>
    </lineage>
</organism>
<name>A0ABT6B839_9GAMM</name>
<dbReference type="PANTHER" id="PTHR34408">
    <property type="entry name" value="FAMILY PROTEIN, PUTATIVE-RELATED"/>
    <property type="match status" value="1"/>
</dbReference>
<dbReference type="Proteomes" id="UP001528850">
    <property type="component" value="Unassembled WGS sequence"/>
</dbReference>
<dbReference type="SUPFAM" id="SSF53955">
    <property type="entry name" value="Lysozyme-like"/>
    <property type="match status" value="1"/>
</dbReference>
<dbReference type="Gene3D" id="1.10.530.10">
    <property type="match status" value="1"/>
</dbReference>
<dbReference type="EMBL" id="JARJJS010000001">
    <property type="protein sequence ID" value="MDF4024119.1"/>
    <property type="molecule type" value="Genomic_DNA"/>
</dbReference>
<dbReference type="PANTHER" id="PTHR34408:SF1">
    <property type="entry name" value="GLYCOSYL HYDROLASE FAMILY 19 DOMAIN-CONTAINING PROTEIN HI_1415"/>
    <property type="match status" value="1"/>
</dbReference>
<dbReference type="Pfam" id="PF00182">
    <property type="entry name" value="Glyco_hydro_19"/>
    <property type="match status" value="1"/>
</dbReference>
<dbReference type="InterPro" id="IPR052354">
    <property type="entry name" value="Cell_Wall_Dynamics_Protein"/>
</dbReference>
<keyword evidence="2" id="KW-0378">Hydrolase</keyword>
<dbReference type="InterPro" id="IPR023346">
    <property type="entry name" value="Lysozyme-like_dom_sf"/>
</dbReference>
<proteinExistence type="predicted"/>
<comment type="caution">
    <text evidence="2">The sequence shown here is derived from an EMBL/GenBank/DDBJ whole genome shotgun (WGS) entry which is preliminary data.</text>
</comment>
<sequence>MDAKTFQLATGVSAQLAEQWASPVTAAMLRFQIDTPNRQAAFLAQIGHESNGFTQLRESLNYTVAGLRKTFGDRITPSDAYRLGRKDGEPALPEARQMAIANIVYGGRFGNNTMGDGWRYRGGGLKQITFRSNYADCGYAIGVDLVGQPELITTPDTAALSAGWFWQANRCNSIIDRGDFEALTRRINGGLNGLAERTVRWERAKTALGVK</sequence>
<dbReference type="InterPro" id="IPR000726">
    <property type="entry name" value="Glyco_hydro_19_cat"/>
</dbReference>